<dbReference type="EMBL" id="JANBPG010000727">
    <property type="protein sequence ID" value="KAJ1894179.1"/>
    <property type="molecule type" value="Genomic_DNA"/>
</dbReference>
<evidence type="ECO:0000313" key="1">
    <source>
        <dbReference type="EMBL" id="KAJ1894179.1"/>
    </source>
</evidence>
<name>A0ACC1IFD4_9FUNG</name>
<protein>
    <submittedName>
        <fullName evidence="1">Uncharacterized protein</fullName>
    </submittedName>
</protein>
<organism evidence="1 2">
    <name type="scientific">Kickxella alabastrina</name>
    <dbReference type="NCBI Taxonomy" id="61397"/>
    <lineage>
        <taxon>Eukaryota</taxon>
        <taxon>Fungi</taxon>
        <taxon>Fungi incertae sedis</taxon>
        <taxon>Zoopagomycota</taxon>
        <taxon>Kickxellomycotina</taxon>
        <taxon>Kickxellomycetes</taxon>
        <taxon>Kickxellales</taxon>
        <taxon>Kickxellaceae</taxon>
        <taxon>Kickxella</taxon>
    </lineage>
</organism>
<evidence type="ECO:0000313" key="2">
    <source>
        <dbReference type="Proteomes" id="UP001150581"/>
    </source>
</evidence>
<comment type="caution">
    <text evidence="1">The sequence shown here is derived from an EMBL/GenBank/DDBJ whole genome shotgun (WGS) entry which is preliminary data.</text>
</comment>
<dbReference type="Proteomes" id="UP001150581">
    <property type="component" value="Unassembled WGS sequence"/>
</dbReference>
<keyword evidence="2" id="KW-1185">Reference proteome</keyword>
<proteinExistence type="predicted"/>
<accession>A0ACC1IFD4</accession>
<sequence>MFISGTAAQMDDMGNSELTFDYKIAWIDVESATFGVSLQAYKKPTFINRTNWSLLVRYDASARANITQISQGWGLNYYDYSTWILVSGKEQFNILRYTVRSSGKMNLEDTVNKLAVPNQLFLINSTDFSDNQLGDELESGVEYFVNADINLAQIPKKAFGDWLNLKEIDAGKILSSVNEQPPSGLATQQLDAGESNVAKSDDVPETTPTRSSSSSRTTATPSTSSKPQASTSLQVSSTTMATVLPPVKFIKGDPNYDPNINVIGTVLSAPRTGLYLVSTILGIGIIAHAAGTYRRFQYKRQYQSLVQRSKSGHLHA</sequence>
<gene>
    <name evidence="1" type="ORF">LPJ66_005338</name>
</gene>
<reference evidence="1" key="1">
    <citation type="submission" date="2022-07" db="EMBL/GenBank/DDBJ databases">
        <title>Phylogenomic reconstructions and comparative analyses of Kickxellomycotina fungi.</title>
        <authorList>
            <person name="Reynolds N.K."/>
            <person name="Stajich J.E."/>
            <person name="Barry K."/>
            <person name="Grigoriev I.V."/>
            <person name="Crous P."/>
            <person name="Smith M.E."/>
        </authorList>
    </citation>
    <scope>NUCLEOTIDE SEQUENCE</scope>
    <source>
        <strain evidence="1">Benny 63K</strain>
    </source>
</reference>